<evidence type="ECO:0000256" key="1">
    <source>
        <dbReference type="SAM" id="Coils"/>
    </source>
</evidence>
<comment type="caution">
    <text evidence="3">The sequence shown here is derived from an EMBL/GenBank/DDBJ whole genome shotgun (WGS) entry which is preliminary data.</text>
</comment>
<evidence type="ECO:0000313" key="3">
    <source>
        <dbReference type="EMBL" id="MDL5057050.1"/>
    </source>
</evidence>
<dbReference type="EMBL" id="JASVEJ010000023">
    <property type="protein sequence ID" value="MDL5057050.1"/>
    <property type="molecule type" value="Genomic_DNA"/>
</dbReference>
<proteinExistence type="predicted"/>
<keyword evidence="3" id="KW-0808">Transferase</keyword>
<name>A0ABT7M110_9CYAN</name>
<keyword evidence="3" id="KW-0489">Methyltransferase</keyword>
<dbReference type="RefSeq" id="WP_283358372.1">
    <property type="nucleotide sequence ID" value="NZ_JASVEJ010000023.1"/>
</dbReference>
<dbReference type="InterPro" id="IPR029063">
    <property type="entry name" value="SAM-dependent_MTases_sf"/>
</dbReference>
<reference evidence="3 4" key="1">
    <citation type="submission" date="2023-06" db="EMBL/GenBank/DDBJ databases">
        <title>Whole genome sequence of Oscillatoria calcuttensis NRMC-F 0142.</title>
        <authorList>
            <person name="Shakena Fathima T."/>
            <person name="Muralitharan G."/>
            <person name="Thajuddin N."/>
        </authorList>
    </citation>
    <scope>NUCLEOTIDE SEQUENCE [LARGE SCALE GENOMIC DNA]</scope>
    <source>
        <strain evidence="3 4">NRMC-F 0142</strain>
    </source>
</reference>
<dbReference type="GO" id="GO:0032259">
    <property type="term" value="P:methylation"/>
    <property type="evidence" value="ECO:0007669"/>
    <property type="project" value="UniProtKB-KW"/>
</dbReference>
<gene>
    <name evidence="3" type="ORF">QQ055_06175</name>
</gene>
<dbReference type="Pfam" id="PF08241">
    <property type="entry name" value="Methyltransf_11"/>
    <property type="match status" value="1"/>
</dbReference>
<dbReference type="CDD" id="cd02440">
    <property type="entry name" value="AdoMet_MTases"/>
    <property type="match status" value="1"/>
</dbReference>
<keyword evidence="1" id="KW-0175">Coiled coil</keyword>
<sequence>MKTNKEMYSTWEFNRWAYGVNLDRDDKFLFANYLDKNRKTVEAGTGGGRLVLGLQELGFKSLYGFDFVPELIETAKSRDKSHRICFEVQDATNLGYESQSFDQIVYLQNIISSIDEKEKRSQALKEAYRILRRNGIGLFSFLNFDSRMRTPMYWLYSQYLHLFRQFSGSDRPIQEQPWLKPGGKPNLAALLDRGPYVYWYRAEEMYRELKNLGFQVLALGSSYQISQGKLLNTLEPLLHEPIQGGLYFICSK</sequence>
<dbReference type="GO" id="GO:0008168">
    <property type="term" value="F:methyltransferase activity"/>
    <property type="evidence" value="ECO:0007669"/>
    <property type="project" value="UniProtKB-KW"/>
</dbReference>
<keyword evidence="4" id="KW-1185">Reference proteome</keyword>
<dbReference type="SUPFAM" id="SSF53335">
    <property type="entry name" value="S-adenosyl-L-methionine-dependent methyltransferases"/>
    <property type="match status" value="1"/>
</dbReference>
<feature type="coiled-coil region" evidence="1">
    <location>
        <begin position="107"/>
        <end position="134"/>
    </location>
</feature>
<dbReference type="Proteomes" id="UP001230986">
    <property type="component" value="Unassembled WGS sequence"/>
</dbReference>
<dbReference type="Gene3D" id="3.40.50.150">
    <property type="entry name" value="Vaccinia Virus protein VP39"/>
    <property type="match status" value="1"/>
</dbReference>
<feature type="domain" description="Methyltransferase type 11" evidence="2">
    <location>
        <begin position="42"/>
        <end position="137"/>
    </location>
</feature>
<accession>A0ABT7M110</accession>
<evidence type="ECO:0000313" key="4">
    <source>
        <dbReference type="Proteomes" id="UP001230986"/>
    </source>
</evidence>
<protein>
    <submittedName>
        <fullName evidence="3">Class I SAM-dependent methyltransferase</fullName>
    </submittedName>
</protein>
<dbReference type="InterPro" id="IPR013216">
    <property type="entry name" value="Methyltransf_11"/>
</dbReference>
<organism evidence="3 4">
    <name type="scientific">Geitlerinema calcuttense NRMC-F 0142</name>
    <dbReference type="NCBI Taxonomy" id="2922238"/>
    <lineage>
        <taxon>Bacteria</taxon>
        <taxon>Bacillati</taxon>
        <taxon>Cyanobacteriota</taxon>
        <taxon>Cyanophyceae</taxon>
        <taxon>Geitlerinematales</taxon>
        <taxon>Geitlerinemataceae</taxon>
        <taxon>Geitlerinema</taxon>
    </lineage>
</organism>
<evidence type="ECO:0000259" key="2">
    <source>
        <dbReference type="Pfam" id="PF08241"/>
    </source>
</evidence>